<gene>
    <name evidence="2" type="ORF">SAMN02746089_02592</name>
</gene>
<sequence>MGMKTVKENYNFLVLGDSISRGIIYSEEKGKYVPIKESYVGLIQNKLKGTVNNVAKFGNTLLRGMERLQKELIKNKPDVVFIEFGGNDCDFNWQEVAENPDAEHEPKTNFDVFKTQLKVLIRNLESMNIIPALMTLPPLDPDRYFKWISHGNEEMGKNILKWLGSVSKIYWWQEKYNSAILNVAEETKTKLIDVRSAFLDYPDFRKLICIDGIHPNESGHKVIANKIYEYIKVNYPYLLKENIIE</sequence>
<dbReference type="PANTHER" id="PTHR30383:SF5">
    <property type="entry name" value="SGNH HYDROLASE-TYPE ESTERASE DOMAIN-CONTAINING PROTEIN"/>
    <property type="match status" value="1"/>
</dbReference>
<organism evidence="2 3">
    <name type="scientific">Caldanaerobius fijiensis DSM 17918</name>
    <dbReference type="NCBI Taxonomy" id="1121256"/>
    <lineage>
        <taxon>Bacteria</taxon>
        <taxon>Bacillati</taxon>
        <taxon>Bacillota</taxon>
        <taxon>Clostridia</taxon>
        <taxon>Thermoanaerobacterales</taxon>
        <taxon>Thermoanaerobacteraceae</taxon>
        <taxon>Caldanaerobius</taxon>
    </lineage>
</organism>
<accession>A0A1M5EPM9</accession>
<dbReference type="PANTHER" id="PTHR30383">
    <property type="entry name" value="THIOESTERASE 1/PROTEASE 1/LYSOPHOSPHOLIPASE L1"/>
    <property type="match status" value="1"/>
</dbReference>
<evidence type="ECO:0000259" key="1">
    <source>
        <dbReference type="Pfam" id="PF13472"/>
    </source>
</evidence>
<dbReference type="AlphaFoldDB" id="A0A1M5EPM9"/>
<dbReference type="InterPro" id="IPR013830">
    <property type="entry name" value="SGNH_hydro"/>
</dbReference>
<name>A0A1M5EPM9_9THEO</name>
<dbReference type="InterPro" id="IPR036514">
    <property type="entry name" value="SGNH_hydro_sf"/>
</dbReference>
<proteinExistence type="predicted"/>
<dbReference type="Pfam" id="PF13472">
    <property type="entry name" value="Lipase_GDSL_2"/>
    <property type="match status" value="1"/>
</dbReference>
<evidence type="ECO:0000313" key="3">
    <source>
        <dbReference type="Proteomes" id="UP000184088"/>
    </source>
</evidence>
<keyword evidence="3" id="KW-1185">Reference proteome</keyword>
<dbReference type="Gene3D" id="3.40.50.1110">
    <property type="entry name" value="SGNH hydrolase"/>
    <property type="match status" value="1"/>
</dbReference>
<dbReference type="STRING" id="1121256.SAMN02746089_02592"/>
<dbReference type="CDD" id="cd00229">
    <property type="entry name" value="SGNH_hydrolase"/>
    <property type="match status" value="1"/>
</dbReference>
<feature type="domain" description="SGNH hydrolase-type esterase" evidence="1">
    <location>
        <begin position="14"/>
        <end position="222"/>
    </location>
</feature>
<dbReference type="EMBL" id="FQVH01000047">
    <property type="protein sequence ID" value="SHF81137.1"/>
    <property type="molecule type" value="Genomic_DNA"/>
</dbReference>
<protein>
    <submittedName>
        <fullName evidence="2">Lysophospholipase L1</fullName>
    </submittedName>
</protein>
<dbReference type="InterPro" id="IPR051532">
    <property type="entry name" value="Ester_Hydrolysis_Enzymes"/>
</dbReference>
<reference evidence="2 3" key="1">
    <citation type="submission" date="2016-11" db="EMBL/GenBank/DDBJ databases">
        <authorList>
            <person name="Jaros S."/>
            <person name="Januszkiewicz K."/>
            <person name="Wedrychowicz H."/>
        </authorList>
    </citation>
    <scope>NUCLEOTIDE SEQUENCE [LARGE SCALE GENOMIC DNA]</scope>
    <source>
        <strain evidence="2 3">DSM 17918</strain>
    </source>
</reference>
<dbReference type="SUPFAM" id="SSF52266">
    <property type="entry name" value="SGNH hydrolase"/>
    <property type="match status" value="1"/>
</dbReference>
<dbReference type="GO" id="GO:0004622">
    <property type="term" value="F:phosphatidylcholine lysophospholipase activity"/>
    <property type="evidence" value="ECO:0007669"/>
    <property type="project" value="TreeGrafter"/>
</dbReference>
<evidence type="ECO:0000313" key="2">
    <source>
        <dbReference type="EMBL" id="SHF81137.1"/>
    </source>
</evidence>
<dbReference type="Proteomes" id="UP000184088">
    <property type="component" value="Unassembled WGS sequence"/>
</dbReference>